<dbReference type="EMBL" id="FAOZ01000027">
    <property type="protein sequence ID" value="CUU59332.1"/>
    <property type="molecule type" value="Genomic_DNA"/>
</dbReference>
<gene>
    <name evidence="1" type="ORF">Ga0074812_1279</name>
</gene>
<protein>
    <submittedName>
        <fullName evidence="1">Uncharacterized protein</fullName>
    </submittedName>
</protein>
<proteinExistence type="predicted"/>
<dbReference type="Proteomes" id="UP000198802">
    <property type="component" value="Unassembled WGS sequence"/>
</dbReference>
<evidence type="ECO:0000313" key="2">
    <source>
        <dbReference type="Proteomes" id="UP000198802"/>
    </source>
</evidence>
<name>A0A0S4QVI9_9ACTN</name>
<accession>A0A0S4QVI9</accession>
<dbReference type="SUPFAM" id="SSF159245">
    <property type="entry name" value="AttH-like"/>
    <property type="match status" value="1"/>
</dbReference>
<reference evidence="2" key="1">
    <citation type="submission" date="2015-11" db="EMBL/GenBank/DDBJ databases">
        <authorList>
            <person name="Varghese N."/>
        </authorList>
    </citation>
    <scope>NUCLEOTIDE SEQUENCE [LARGE SCALE GENOMIC DNA]</scope>
    <source>
        <strain evidence="2">DSM 45899</strain>
    </source>
</reference>
<dbReference type="AlphaFoldDB" id="A0A0S4QVI9"/>
<sequence>MVARHGRCVHAPCLTRSCLTRCRSAAAGVPLPAGIGTEAALVTGIECISSRSSCAAAGRRSLRQSPAAPIALEGMSQMAPKDIGALRGADETLTHQIVDTFATVSESDLAWTEKIWGSLASVDGSLQVDFGLGKYQNRGIIDGFAGVSRGREQWTVRGSRELRTAPELMGIGPIEYEIIDPLTKVRFRLAENDIQPISFDLVLSGVTQPFFEDRNLVRNRHTGRVDVNIVRYHQGGWASGTVTVNGETYEVRPETWFGYRDHSWGVRQAVGAAPTDLAPRRSATPKPGAAPVKGLMKWAPVFLRRADGTYYETAIFIAGGAWGYTSAYVNEAGGRQNAVRHAEPHMAYDPRTRFVKGGELHLTMESGEQRVIEVEALGESGFFLKTGLYGEWKGQIHGSWKGKLHLDGEYIADCWSDESLRELGQFRDTPVRVREGDAVGYGIMESIIGGEWPELGLTADSDHQVSYS</sequence>
<evidence type="ECO:0000313" key="1">
    <source>
        <dbReference type="EMBL" id="CUU59332.1"/>
    </source>
</evidence>
<organism evidence="1 2">
    <name type="scientific">Parafrankia irregularis</name>
    <dbReference type="NCBI Taxonomy" id="795642"/>
    <lineage>
        <taxon>Bacteria</taxon>
        <taxon>Bacillati</taxon>
        <taxon>Actinomycetota</taxon>
        <taxon>Actinomycetes</taxon>
        <taxon>Frankiales</taxon>
        <taxon>Frankiaceae</taxon>
        <taxon>Parafrankia</taxon>
    </lineage>
</organism>
<keyword evidence="2" id="KW-1185">Reference proteome</keyword>